<keyword evidence="2" id="KW-1185">Reference proteome</keyword>
<evidence type="ECO:0000313" key="1">
    <source>
        <dbReference type="EMBL" id="GMN23359.1"/>
    </source>
</evidence>
<evidence type="ECO:0000313" key="2">
    <source>
        <dbReference type="Proteomes" id="UP001187192"/>
    </source>
</evidence>
<dbReference type="AlphaFoldDB" id="A0AA87Z0S1"/>
<dbReference type="Proteomes" id="UP001187192">
    <property type="component" value="Unassembled WGS sequence"/>
</dbReference>
<protein>
    <submittedName>
        <fullName evidence="1">Uncharacterized protein</fullName>
    </submittedName>
</protein>
<dbReference type="EMBL" id="BTGU01002909">
    <property type="protein sequence ID" value="GMN23359.1"/>
    <property type="molecule type" value="Genomic_DNA"/>
</dbReference>
<organism evidence="1 2">
    <name type="scientific">Ficus carica</name>
    <name type="common">Common fig</name>
    <dbReference type="NCBI Taxonomy" id="3494"/>
    <lineage>
        <taxon>Eukaryota</taxon>
        <taxon>Viridiplantae</taxon>
        <taxon>Streptophyta</taxon>
        <taxon>Embryophyta</taxon>
        <taxon>Tracheophyta</taxon>
        <taxon>Spermatophyta</taxon>
        <taxon>Magnoliopsida</taxon>
        <taxon>eudicotyledons</taxon>
        <taxon>Gunneridae</taxon>
        <taxon>Pentapetalae</taxon>
        <taxon>rosids</taxon>
        <taxon>fabids</taxon>
        <taxon>Rosales</taxon>
        <taxon>Moraceae</taxon>
        <taxon>Ficeae</taxon>
        <taxon>Ficus</taxon>
    </lineage>
</organism>
<name>A0AA87Z0S1_FICCA</name>
<comment type="caution">
    <text evidence="1">The sequence shown here is derived from an EMBL/GenBank/DDBJ whole genome shotgun (WGS) entry which is preliminary data.</text>
</comment>
<gene>
    <name evidence="1" type="ORF">TIFTF001_043672</name>
</gene>
<accession>A0AA87Z0S1</accession>
<reference evidence="1" key="1">
    <citation type="submission" date="2023-07" db="EMBL/GenBank/DDBJ databases">
        <title>draft genome sequence of fig (Ficus carica).</title>
        <authorList>
            <person name="Takahashi T."/>
            <person name="Nishimura K."/>
        </authorList>
    </citation>
    <scope>NUCLEOTIDE SEQUENCE</scope>
</reference>
<sequence length="213" mass="23149">MAEKRRTRNHIWGKLGSGSSQKFGIGKRVVSERISKRREEGKAERGVVFGIGGKGIRILVYCATNPRQTVLGDFANCSPTARLIPPSSPIYCFPVARLTAPIGRTRKGSRGGGVTGSYGVIGDNHPSSRCCGCRRARDVVDAGELVMLWMPARGLVSPSNLTAPRTTHVALRPGCNVGGLPGPPRGSRWIRMPGWWGRRRRTETGMRPTTTMI</sequence>
<proteinExistence type="predicted"/>